<comment type="caution">
    <text evidence="2">The sequence shown here is derived from an EMBL/GenBank/DDBJ whole genome shotgun (WGS) entry which is preliminary data.</text>
</comment>
<keyword evidence="1" id="KW-1133">Transmembrane helix</keyword>
<keyword evidence="1" id="KW-0812">Transmembrane</keyword>
<name>A0A6G4WGN2_9HYPH</name>
<dbReference type="RefSeq" id="WP_165030642.1">
    <property type="nucleotide sequence ID" value="NZ_JAAKZF010000030.1"/>
</dbReference>
<dbReference type="AlphaFoldDB" id="A0A6G4WGN2"/>
<feature type="transmembrane region" description="Helical" evidence="1">
    <location>
        <begin position="20"/>
        <end position="43"/>
    </location>
</feature>
<keyword evidence="3" id="KW-1185">Reference proteome</keyword>
<gene>
    <name evidence="2" type="ORF">G6N73_19665</name>
</gene>
<organism evidence="2 3">
    <name type="scientific">Allomesorhizobium camelthorni</name>
    <dbReference type="NCBI Taxonomy" id="475069"/>
    <lineage>
        <taxon>Bacteria</taxon>
        <taxon>Pseudomonadati</taxon>
        <taxon>Pseudomonadota</taxon>
        <taxon>Alphaproteobacteria</taxon>
        <taxon>Hyphomicrobiales</taxon>
        <taxon>Phyllobacteriaceae</taxon>
        <taxon>Allomesorhizobium</taxon>
    </lineage>
</organism>
<feature type="transmembrane region" description="Helical" evidence="1">
    <location>
        <begin position="63"/>
        <end position="89"/>
    </location>
</feature>
<evidence type="ECO:0000313" key="3">
    <source>
        <dbReference type="Proteomes" id="UP001642900"/>
    </source>
</evidence>
<dbReference type="EMBL" id="JAAKZF010000030">
    <property type="protein sequence ID" value="NGO53353.1"/>
    <property type="molecule type" value="Genomic_DNA"/>
</dbReference>
<proteinExistence type="predicted"/>
<protein>
    <submittedName>
        <fullName evidence="2">Uncharacterized protein</fullName>
    </submittedName>
</protein>
<dbReference type="Proteomes" id="UP001642900">
    <property type="component" value="Unassembled WGS sequence"/>
</dbReference>
<keyword evidence="1" id="KW-0472">Membrane</keyword>
<accession>A0A6G4WGN2</accession>
<evidence type="ECO:0000256" key="1">
    <source>
        <dbReference type="SAM" id="Phobius"/>
    </source>
</evidence>
<evidence type="ECO:0000313" key="2">
    <source>
        <dbReference type="EMBL" id="NGO53353.1"/>
    </source>
</evidence>
<sequence length="168" mass="18500">MSKTEMLRNNPPVRHGRGCLNRYALALLLGWFAGFVYALMNFAKATGDSTFMSWYATFAMSNNFAFTILVGIPVLLLFAPVGLLAEWLFEQGDRVQEKVESEVHAHREAVELPRRAAAQPDPLSDKEIEELKAKRVRAPRGLLSLTILVPVGPAKQSPGLETAKAGCC</sequence>
<reference evidence="2 3" key="1">
    <citation type="submission" date="2020-02" db="EMBL/GenBank/DDBJ databases">
        <title>Genome sequence of strain CCNWXJ40-4.</title>
        <authorList>
            <person name="Gao J."/>
            <person name="Sun J."/>
        </authorList>
    </citation>
    <scope>NUCLEOTIDE SEQUENCE [LARGE SCALE GENOMIC DNA]</scope>
    <source>
        <strain evidence="2 3">CCNWXJ 40-4</strain>
    </source>
</reference>